<reference evidence="2" key="2">
    <citation type="submission" date="2015-01" db="EMBL/GenBank/DDBJ databases">
        <title>Evolutionary Origins and Diversification of the Mycorrhizal Mutualists.</title>
        <authorList>
            <consortium name="DOE Joint Genome Institute"/>
            <consortium name="Mycorrhizal Genomics Consortium"/>
            <person name="Kohler A."/>
            <person name="Kuo A."/>
            <person name="Nagy L.G."/>
            <person name="Floudas D."/>
            <person name="Copeland A."/>
            <person name="Barry K.W."/>
            <person name="Cichocki N."/>
            <person name="Veneault-Fourrey C."/>
            <person name="LaButti K."/>
            <person name="Lindquist E.A."/>
            <person name="Lipzen A."/>
            <person name="Lundell T."/>
            <person name="Morin E."/>
            <person name="Murat C."/>
            <person name="Riley R."/>
            <person name="Ohm R."/>
            <person name="Sun H."/>
            <person name="Tunlid A."/>
            <person name="Henrissat B."/>
            <person name="Grigoriev I.V."/>
            <person name="Hibbett D.S."/>
            <person name="Martin F."/>
        </authorList>
    </citation>
    <scope>NUCLEOTIDE SEQUENCE [LARGE SCALE GENOMIC DNA]</scope>
    <source>
        <strain evidence="2">Foug A</strain>
    </source>
</reference>
<sequence>MDTMVSWWTLVIDALGKVEDATHRMRGVNGIDDSTVMVSITRVTRALYSYCEAYVACPDELHKAASGISL</sequence>
<proteinExistence type="predicted"/>
<accession>A0A0C3AKD1</accession>
<dbReference type="EMBL" id="KN822022">
    <property type="protein sequence ID" value="KIM65412.1"/>
    <property type="molecule type" value="Genomic_DNA"/>
</dbReference>
<reference evidence="1 2" key="1">
    <citation type="submission" date="2014-04" db="EMBL/GenBank/DDBJ databases">
        <authorList>
            <consortium name="DOE Joint Genome Institute"/>
            <person name="Kuo A."/>
            <person name="Kohler A."/>
            <person name="Nagy L.G."/>
            <person name="Floudas D."/>
            <person name="Copeland A."/>
            <person name="Barry K.W."/>
            <person name="Cichocki N."/>
            <person name="Veneault-Fourrey C."/>
            <person name="LaButti K."/>
            <person name="Lindquist E.A."/>
            <person name="Lipzen A."/>
            <person name="Lundell T."/>
            <person name="Morin E."/>
            <person name="Murat C."/>
            <person name="Sun H."/>
            <person name="Tunlid A."/>
            <person name="Henrissat B."/>
            <person name="Grigoriev I.V."/>
            <person name="Hibbett D.S."/>
            <person name="Martin F."/>
            <person name="Nordberg H.P."/>
            <person name="Cantor M.N."/>
            <person name="Hua S.X."/>
        </authorList>
    </citation>
    <scope>NUCLEOTIDE SEQUENCE [LARGE SCALE GENOMIC DNA]</scope>
    <source>
        <strain evidence="1 2">Foug A</strain>
    </source>
</reference>
<gene>
    <name evidence="1" type="ORF">SCLCIDRAFT_468136</name>
</gene>
<dbReference type="Proteomes" id="UP000053989">
    <property type="component" value="Unassembled WGS sequence"/>
</dbReference>
<organism evidence="1 2">
    <name type="scientific">Scleroderma citrinum Foug A</name>
    <dbReference type="NCBI Taxonomy" id="1036808"/>
    <lineage>
        <taxon>Eukaryota</taxon>
        <taxon>Fungi</taxon>
        <taxon>Dikarya</taxon>
        <taxon>Basidiomycota</taxon>
        <taxon>Agaricomycotina</taxon>
        <taxon>Agaricomycetes</taxon>
        <taxon>Agaricomycetidae</taxon>
        <taxon>Boletales</taxon>
        <taxon>Sclerodermatineae</taxon>
        <taxon>Sclerodermataceae</taxon>
        <taxon>Scleroderma</taxon>
    </lineage>
</organism>
<evidence type="ECO:0000313" key="1">
    <source>
        <dbReference type="EMBL" id="KIM65412.1"/>
    </source>
</evidence>
<keyword evidence="2" id="KW-1185">Reference proteome</keyword>
<protein>
    <submittedName>
        <fullName evidence="1">Uncharacterized protein</fullName>
    </submittedName>
</protein>
<dbReference type="HOGENOM" id="CLU_2759291_0_0_1"/>
<evidence type="ECO:0000313" key="2">
    <source>
        <dbReference type="Proteomes" id="UP000053989"/>
    </source>
</evidence>
<dbReference type="InParanoid" id="A0A0C3AKD1"/>
<dbReference type="AlphaFoldDB" id="A0A0C3AKD1"/>
<name>A0A0C3AKD1_9AGAM</name>